<dbReference type="PANTHER" id="PTHR24201:SF16">
    <property type="entry name" value="ANKYRIN-1-LIKE-RELATED"/>
    <property type="match status" value="1"/>
</dbReference>
<evidence type="ECO:0000313" key="4">
    <source>
        <dbReference type="EMBL" id="KAL0633721.1"/>
    </source>
</evidence>
<dbReference type="PANTHER" id="PTHR24201">
    <property type="entry name" value="ANK_REP_REGION DOMAIN-CONTAINING PROTEIN"/>
    <property type="match status" value="1"/>
</dbReference>
<dbReference type="SUPFAM" id="SSF48403">
    <property type="entry name" value="Ankyrin repeat"/>
    <property type="match status" value="1"/>
</dbReference>
<evidence type="ECO:0000313" key="5">
    <source>
        <dbReference type="Proteomes" id="UP001447188"/>
    </source>
</evidence>
<feature type="repeat" description="ANK" evidence="3">
    <location>
        <begin position="51"/>
        <end position="83"/>
    </location>
</feature>
<dbReference type="Proteomes" id="UP001447188">
    <property type="component" value="Unassembled WGS sequence"/>
</dbReference>
<feature type="repeat" description="ANK" evidence="3">
    <location>
        <begin position="86"/>
        <end position="118"/>
    </location>
</feature>
<accession>A0ABR3GD11</accession>
<sequence length="243" mass="26909">MQSLLCFPNELLLLVAGSLDTKDLNSFLKTCCHLTALLTPELHKLAVQDKDGTTALHWAASKGHGPLVRLVLETGSYVAIDGQDATAKTPLQYAVVAGHLEIVHLLLDFGSEFPVQDRGVRIALHYAAREGNIAHLQELLQTNCGGDRTRESRLEEHRPEYSAAVNPGQQQAAILLRNKIHPTIPKGMKTVHQAAFRGYKEAVELVRDNDGDSNSYNKYREETPLDRALKCKTPINYQSLSYS</sequence>
<name>A0ABR3GD11_9PEZI</name>
<dbReference type="InterPro" id="IPR002110">
    <property type="entry name" value="Ankyrin_rpt"/>
</dbReference>
<dbReference type="Pfam" id="PF12796">
    <property type="entry name" value="Ank_2"/>
    <property type="match status" value="1"/>
</dbReference>
<organism evidence="4 5">
    <name type="scientific">Discina gigas</name>
    <dbReference type="NCBI Taxonomy" id="1032678"/>
    <lineage>
        <taxon>Eukaryota</taxon>
        <taxon>Fungi</taxon>
        <taxon>Dikarya</taxon>
        <taxon>Ascomycota</taxon>
        <taxon>Pezizomycotina</taxon>
        <taxon>Pezizomycetes</taxon>
        <taxon>Pezizales</taxon>
        <taxon>Discinaceae</taxon>
        <taxon>Discina</taxon>
    </lineage>
</organism>
<keyword evidence="2 3" id="KW-0040">ANK repeat</keyword>
<evidence type="ECO:0000256" key="1">
    <source>
        <dbReference type="ARBA" id="ARBA00022737"/>
    </source>
</evidence>
<gene>
    <name evidence="4" type="ORF">Q9L58_007390</name>
</gene>
<comment type="caution">
    <text evidence="4">The sequence shown here is derived from an EMBL/GenBank/DDBJ whole genome shotgun (WGS) entry which is preliminary data.</text>
</comment>
<keyword evidence="5" id="KW-1185">Reference proteome</keyword>
<protein>
    <submittedName>
        <fullName evidence="4">Uncharacterized protein</fullName>
    </submittedName>
</protein>
<dbReference type="InterPro" id="IPR050776">
    <property type="entry name" value="Ank_Repeat/CDKN_Inhibitor"/>
</dbReference>
<proteinExistence type="predicted"/>
<evidence type="ECO:0000256" key="3">
    <source>
        <dbReference type="PROSITE-ProRule" id="PRU00023"/>
    </source>
</evidence>
<reference evidence="4 5" key="1">
    <citation type="submission" date="2024-02" db="EMBL/GenBank/DDBJ databases">
        <title>Discinaceae phylogenomics.</title>
        <authorList>
            <person name="Dirks A.C."/>
            <person name="James T.Y."/>
        </authorList>
    </citation>
    <scope>NUCLEOTIDE SEQUENCE [LARGE SCALE GENOMIC DNA]</scope>
    <source>
        <strain evidence="4 5">ACD0624</strain>
    </source>
</reference>
<dbReference type="Gene3D" id="1.25.40.20">
    <property type="entry name" value="Ankyrin repeat-containing domain"/>
    <property type="match status" value="1"/>
</dbReference>
<dbReference type="PROSITE" id="PS50088">
    <property type="entry name" value="ANK_REPEAT"/>
    <property type="match status" value="2"/>
</dbReference>
<dbReference type="SMART" id="SM00248">
    <property type="entry name" value="ANK"/>
    <property type="match status" value="4"/>
</dbReference>
<evidence type="ECO:0000256" key="2">
    <source>
        <dbReference type="ARBA" id="ARBA00023043"/>
    </source>
</evidence>
<dbReference type="InterPro" id="IPR036770">
    <property type="entry name" value="Ankyrin_rpt-contain_sf"/>
</dbReference>
<keyword evidence="1" id="KW-0677">Repeat</keyword>
<dbReference type="PROSITE" id="PS50297">
    <property type="entry name" value="ANK_REP_REGION"/>
    <property type="match status" value="2"/>
</dbReference>
<dbReference type="EMBL" id="JBBBZM010000116">
    <property type="protein sequence ID" value="KAL0633721.1"/>
    <property type="molecule type" value="Genomic_DNA"/>
</dbReference>